<gene>
    <name evidence="2" type="ORF">AABB31_15430</name>
</gene>
<dbReference type="InterPro" id="IPR016024">
    <property type="entry name" value="ARM-type_fold"/>
</dbReference>
<dbReference type="AlphaFoldDB" id="A0AAN0NHS0"/>
<dbReference type="InterPro" id="IPR004155">
    <property type="entry name" value="PBS_lyase_HEAT"/>
</dbReference>
<evidence type="ECO:0000313" key="2">
    <source>
        <dbReference type="EMBL" id="WZU66437.1"/>
    </source>
</evidence>
<reference evidence="2 3" key="2">
    <citation type="submission" date="2024-08" db="EMBL/GenBank/DDBJ databases">
        <title>Phylogenomic analyses of a clade within the roseobacter group suggest taxonomic reassignments of species of the genera Aestuariivita, Citreicella, Loktanella, Nautella, Pelagibaca, Ruegeria, Thalassobius, Thiobacimonas and Tropicibacter, and the proposal o.</title>
        <authorList>
            <person name="Jeon C.O."/>
        </authorList>
    </citation>
    <scope>NUCLEOTIDE SEQUENCE [LARGE SCALE GENOMIC DNA]</scope>
    <source>
        <strain evidence="2 3">SS1-5</strain>
    </source>
</reference>
<reference evidence="3" key="1">
    <citation type="submission" date="2024-04" db="EMBL/GenBank/DDBJ databases">
        <title>Phylogenomic analyses of a clade within the roseobacter group suggest taxonomic reassignments of species of the genera Aestuariivita, Citreicella, Loktanella, Nautella, Pelagibaca, Ruegeria, Thalassobius, Thiobacimonas and Tropicibacter, and the proposal o.</title>
        <authorList>
            <person name="Jeon C.O."/>
        </authorList>
    </citation>
    <scope>NUCLEOTIDE SEQUENCE [LARGE SCALE GENOMIC DNA]</scope>
    <source>
        <strain evidence="3">SS1-5</strain>
    </source>
</reference>
<dbReference type="KEGG" id="yrh:AABB31_15430"/>
<dbReference type="SMART" id="SM00567">
    <property type="entry name" value="EZ_HEAT"/>
    <property type="match status" value="2"/>
</dbReference>
<sequence>MLSHILKKFLGAANNPAGSTAPQPVAAAADPYVYLDDIQPGPTYRAQTYLATGEDRQVLVDLRAKVGANRNYTPGRTHPQAVTATNALAYDLGGQPEALARYAELRHAMGWGFSLTTRKDSKHLDAIPDAVRVLLSAYGNRHGISAQMPTTWDDLRAAVKILGGHDVDIVLYCLPVERYSKRSISLDPTLGTLATQFDAVTYIAALERQDAKVRATVLERWAISPITKAPDFLPFLMKQGHESTITLRKNAAALLPLHDPAAVTALAQEMLAAKKATARLFAVEALGAVGSPAALKALDAHKQVEKSQSVFTSLELSVGVSKAEAPVPAVESGYIDASGAHVQLPPDVALVDDGSSPLDNSFAARFDALEAKIRKDVEARYATSIAYWEKKGKTYNKPQKGIVEPLGPGWMAVLNAPVPADPAERTIYPPRVPYRYSDMVNPIIEATLDQIPLRRVIDLAFQNGRSLSAVLECRSDPFCNYVQDAISGGRVSLAQVAKIAKEDGAGYIKHVIANARGHYGTRSIIPGTWQIAASHLPLVIGALPPRGTDLRTAQRALAIIADFPSLPADLVQPLLFVAIDDRARLRDPAQKLLTDVPGIDDQLIMILADKRQAVRANAARFLADRGATAALPALVKRLKGEKSELARADLISAVARLGGDAALYLGRDALMKEAKTFVGKLPDAKLSWLDQSTAPRLQWADGSAADPVILDAWLRLALKLKSPLGSPLFGLYLDQMTPDSVAAVSDWVLSSWISYDIDRPIGPEARATAEARAKRDVASKSSWMAYVGYSVEEITEIYLRNMASSYPNSGADSKGILALTHRATPSTAGPMIARYLKQHGKRVSQAKALVETLYGMGTQDAVQVLVATATRFKQRTVRELAEKLVVELAEERGWTQDELADRSVPTGGFEDDGTMLLEVGEEAKPYVARLASDLSVKLLNPQGKEVKTIPAGKDSNTKEAKSLLSAAKKTIKTAQTQQQARLYDAMVSSRVWDRQTWQDDLTHHPIMQRLIARVIWRGLDDKGELITGLRLTPEGEILDAAGDDVDMTAIAKIDVAHTANLPEQDRQAWRDHLTDFEVKPLFAQVSRPVRGLTDPQKNDTRLTDREGWMMTTFKLRTAAKKAGYDRAPIGDGGGFDAYRKEFRGSQIWADLYFTGSYVSEDDIPAAIKHMQFTRMNDGGGARALTLSKVPPLLLSEVWNDLHEIAKSGAFDADWESKGLY</sequence>
<proteinExistence type="predicted"/>
<keyword evidence="3" id="KW-1185">Reference proteome</keyword>
<dbReference type="RefSeq" id="WP_342075760.1">
    <property type="nucleotide sequence ID" value="NZ_CP151767.2"/>
</dbReference>
<protein>
    <submittedName>
        <fullName evidence="2">DUF4132 domain-containing protein</fullName>
    </submittedName>
</protein>
<dbReference type="Gene3D" id="1.25.10.10">
    <property type="entry name" value="Leucine-rich Repeat Variant"/>
    <property type="match status" value="2"/>
</dbReference>
<dbReference type="InterPro" id="IPR011989">
    <property type="entry name" value="ARM-like"/>
</dbReference>
<dbReference type="SUPFAM" id="SSF48371">
    <property type="entry name" value="ARM repeat"/>
    <property type="match status" value="1"/>
</dbReference>
<evidence type="ECO:0000259" key="1">
    <source>
        <dbReference type="Pfam" id="PF13569"/>
    </source>
</evidence>
<accession>A0AAN0NHS0</accession>
<organism evidence="2 3">
    <name type="scientific">Yoonia rhodophyticola</name>
    <dbReference type="NCBI Taxonomy" id="3137370"/>
    <lineage>
        <taxon>Bacteria</taxon>
        <taxon>Pseudomonadati</taxon>
        <taxon>Pseudomonadota</taxon>
        <taxon>Alphaproteobacteria</taxon>
        <taxon>Rhodobacterales</taxon>
        <taxon>Paracoccaceae</taxon>
        <taxon>Yoonia</taxon>
    </lineage>
</organism>
<dbReference type="Proteomes" id="UP001470809">
    <property type="component" value="Chromosome"/>
</dbReference>
<dbReference type="EMBL" id="CP151767">
    <property type="protein sequence ID" value="WZU66437.1"/>
    <property type="molecule type" value="Genomic_DNA"/>
</dbReference>
<dbReference type="Pfam" id="PF13569">
    <property type="entry name" value="DUF4132"/>
    <property type="match status" value="1"/>
</dbReference>
<dbReference type="InterPro" id="IPR025406">
    <property type="entry name" value="DUF4132"/>
</dbReference>
<feature type="domain" description="DUF4132" evidence="1">
    <location>
        <begin position="943"/>
        <end position="1124"/>
    </location>
</feature>
<evidence type="ECO:0000313" key="3">
    <source>
        <dbReference type="Proteomes" id="UP001470809"/>
    </source>
</evidence>
<name>A0AAN0NHS0_9RHOB</name>